<dbReference type="STRING" id="1963.AQJ27_10815"/>
<evidence type="ECO:0000313" key="1">
    <source>
        <dbReference type="EMBL" id="GAX52835.1"/>
    </source>
</evidence>
<name>A0A250VF78_STROL</name>
<dbReference type="Proteomes" id="UP000217446">
    <property type="component" value="Unassembled WGS sequence"/>
</dbReference>
<dbReference type="AlphaFoldDB" id="A0A250VF78"/>
<sequence length="147" mass="16754">MSDWDPGYLWHKRSEVYFSLQRRYDRANETMPEGQRDDPVLLGTRCADGTLPCGGCGRPILAHEPYFFMPGEGAHHLIGCINSNCVLCGESIFESNHLVRSPDPVEWGYEDGDDHVNHRICVEAYELIKALDLPDVYWPPDDDEVDE</sequence>
<evidence type="ECO:0000313" key="2">
    <source>
        <dbReference type="Proteomes" id="UP000217446"/>
    </source>
</evidence>
<comment type="caution">
    <text evidence="1">The sequence shown here is derived from an EMBL/GenBank/DDBJ whole genome shotgun (WGS) entry which is preliminary data.</text>
</comment>
<accession>A0A250VF78</accession>
<dbReference type="RefSeq" id="WP_067365477.1">
    <property type="nucleotide sequence ID" value="NZ_BDQI01000008.1"/>
</dbReference>
<gene>
    <name evidence="1" type="ORF">SO3561_04354</name>
</gene>
<protein>
    <submittedName>
        <fullName evidence="1">Uncharacterized protein</fullName>
    </submittedName>
</protein>
<keyword evidence="2" id="KW-1185">Reference proteome</keyword>
<proteinExistence type="predicted"/>
<reference evidence="2" key="1">
    <citation type="submission" date="2017-05" db="EMBL/GenBank/DDBJ databases">
        <title>Streptomyces olivochromogenes NBRC 3561 whole genome shotgun sequence.</title>
        <authorList>
            <person name="Dohra H."/>
            <person name="Kodani S."/>
        </authorList>
    </citation>
    <scope>NUCLEOTIDE SEQUENCE [LARGE SCALE GENOMIC DNA]</scope>
    <source>
        <strain evidence="2">NBRC 3561</strain>
    </source>
</reference>
<organism evidence="1 2">
    <name type="scientific">Streptomyces olivochromogenes</name>
    <dbReference type="NCBI Taxonomy" id="1963"/>
    <lineage>
        <taxon>Bacteria</taxon>
        <taxon>Bacillati</taxon>
        <taxon>Actinomycetota</taxon>
        <taxon>Actinomycetes</taxon>
        <taxon>Kitasatosporales</taxon>
        <taxon>Streptomycetaceae</taxon>
        <taxon>Streptomyces</taxon>
    </lineage>
</organism>
<dbReference type="EMBL" id="BDQI01000008">
    <property type="protein sequence ID" value="GAX52835.1"/>
    <property type="molecule type" value="Genomic_DNA"/>
</dbReference>